<keyword evidence="2" id="KW-1015">Disulfide bond</keyword>
<name>A0AAW2YLM9_9EUKA</name>
<evidence type="ECO:0000313" key="5">
    <source>
        <dbReference type="EMBL" id="KAL0478628.1"/>
    </source>
</evidence>
<comment type="caution">
    <text evidence="4">The sequence shown here is derived from an EMBL/GenBank/DDBJ whole genome shotgun (WGS) entry which is preliminary data.</text>
</comment>
<dbReference type="Proteomes" id="UP001431209">
    <property type="component" value="Unassembled WGS sequence"/>
</dbReference>
<proteinExistence type="inferred from homology"/>
<dbReference type="EMBL" id="JAOPGA020000288">
    <property type="protein sequence ID" value="KAL0477955.1"/>
    <property type="molecule type" value="Genomic_DNA"/>
</dbReference>
<comment type="similarity">
    <text evidence="1 3">Belongs to the CMC family.</text>
</comment>
<keyword evidence="3" id="KW-0496">Mitochondrion</keyword>
<evidence type="ECO:0000313" key="6">
    <source>
        <dbReference type="Proteomes" id="UP001431209"/>
    </source>
</evidence>
<sequence length="139" mass="16217">MEEITSPREAGGEKQNGYTTIPNQIDEALRLRLRKYAYRKCATQLKSFAECTKNKTISVVYSCNTQQEELFDCINSVTNQDNLDLLRAAFLRGELQKTHTYNDNMKELHKRLLLIKEKQDDELREEIRLRGKQDNTTST</sequence>
<dbReference type="AlphaFoldDB" id="A0AAW2YLM9"/>
<organism evidence="4 6">
    <name type="scientific">Acrasis kona</name>
    <dbReference type="NCBI Taxonomy" id="1008807"/>
    <lineage>
        <taxon>Eukaryota</taxon>
        <taxon>Discoba</taxon>
        <taxon>Heterolobosea</taxon>
        <taxon>Tetramitia</taxon>
        <taxon>Eutetramitia</taxon>
        <taxon>Acrasidae</taxon>
        <taxon>Acrasis</taxon>
    </lineage>
</organism>
<dbReference type="Pfam" id="PF08583">
    <property type="entry name" value="Cmc1"/>
    <property type="match status" value="1"/>
</dbReference>
<evidence type="ECO:0000256" key="2">
    <source>
        <dbReference type="ARBA" id="ARBA00023157"/>
    </source>
</evidence>
<accession>A0AAW2YLM9</accession>
<reference evidence="4 6" key="1">
    <citation type="submission" date="2024-03" db="EMBL/GenBank/DDBJ databases">
        <title>The Acrasis kona genome and developmental transcriptomes reveal deep origins of eukaryotic multicellular pathways.</title>
        <authorList>
            <person name="Sheikh S."/>
            <person name="Fu C.-J."/>
            <person name="Brown M.W."/>
            <person name="Baldauf S.L."/>
        </authorList>
    </citation>
    <scope>NUCLEOTIDE SEQUENCE [LARGE SCALE GENOMIC DNA]</scope>
    <source>
        <strain evidence="4 6">ATCC MYA-3509</strain>
    </source>
</reference>
<evidence type="ECO:0000256" key="1">
    <source>
        <dbReference type="ARBA" id="ARBA00007347"/>
    </source>
</evidence>
<comment type="subcellular location">
    <subcellularLocation>
        <location evidence="3">Mitochondrion</location>
    </subcellularLocation>
</comment>
<protein>
    <recommendedName>
        <fullName evidence="3">COX assembly mitochondrial protein</fullName>
    </recommendedName>
</protein>
<dbReference type="GO" id="GO:0005739">
    <property type="term" value="C:mitochondrion"/>
    <property type="evidence" value="ECO:0007669"/>
    <property type="project" value="UniProtKB-SubCell"/>
</dbReference>
<gene>
    <name evidence="5" type="ORF">AKO1_005027</name>
    <name evidence="4" type="ORF">AKO1_005374</name>
</gene>
<dbReference type="EMBL" id="JAOPGA020000448">
    <property type="protein sequence ID" value="KAL0478628.1"/>
    <property type="molecule type" value="Genomic_DNA"/>
</dbReference>
<evidence type="ECO:0000313" key="4">
    <source>
        <dbReference type="EMBL" id="KAL0477955.1"/>
    </source>
</evidence>
<keyword evidence="6" id="KW-1185">Reference proteome</keyword>
<dbReference type="InterPro" id="IPR013892">
    <property type="entry name" value="Cyt_c_biogenesis_Cmc1-like"/>
</dbReference>
<evidence type="ECO:0000256" key="3">
    <source>
        <dbReference type="RuleBase" id="RU364104"/>
    </source>
</evidence>